<sequence>MNLLVNTKSCFLTGWYEVRSNNPFGGTNRIRFTGYNLSPSAVYVGHPFVLRWQRYGKEMNNATTDCFIFCGRMFFYDYLALCLFILVKG</sequence>
<keyword evidence="1" id="KW-0472">Membrane</keyword>
<evidence type="ECO:0000256" key="1">
    <source>
        <dbReference type="SAM" id="Phobius"/>
    </source>
</evidence>
<reference evidence="2 3" key="1">
    <citation type="submission" date="2014-04" db="EMBL/GenBank/DDBJ databases">
        <authorList>
            <person name="Sears C."/>
            <person name="Carroll K."/>
            <person name="Sack B.R."/>
            <person name="Qadri F."/>
            <person name="Myers L.L."/>
            <person name="Chung G.-T."/>
            <person name="Escheverria P."/>
            <person name="Fraser C.M."/>
            <person name="Sadzewicz L."/>
            <person name="Shefchek K.A."/>
            <person name="Tallon L."/>
            <person name="Das S.P."/>
            <person name="Daugherty S."/>
            <person name="Mongodin E.F."/>
        </authorList>
    </citation>
    <scope>NUCLEOTIDE SEQUENCE [LARGE SCALE GENOMIC DNA]</scope>
    <source>
        <strain evidence="3">3775 SL(B) 10 (iv)</strain>
    </source>
</reference>
<dbReference type="Proteomes" id="UP000028134">
    <property type="component" value="Unassembled WGS sequence"/>
</dbReference>
<dbReference type="AlphaFoldDB" id="A0A078R7J1"/>
<feature type="transmembrane region" description="Helical" evidence="1">
    <location>
        <begin position="66"/>
        <end position="87"/>
    </location>
</feature>
<keyword evidence="1" id="KW-0812">Transmembrane</keyword>
<comment type="caution">
    <text evidence="2">The sequence shown here is derived from an EMBL/GenBank/DDBJ whole genome shotgun (WGS) entry which is preliminary data.</text>
</comment>
<evidence type="ECO:0000313" key="2">
    <source>
        <dbReference type="EMBL" id="KDS31514.1"/>
    </source>
</evidence>
<gene>
    <name evidence="2" type="ORF">M097_2169</name>
</gene>
<name>A0A078R7J1_PHOVU</name>
<proteinExistence type="predicted"/>
<keyword evidence="1" id="KW-1133">Transmembrane helix</keyword>
<evidence type="ECO:0000313" key="3">
    <source>
        <dbReference type="Proteomes" id="UP000028134"/>
    </source>
</evidence>
<dbReference type="EMBL" id="JNHI01000009">
    <property type="protein sequence ID" value="KDS31514.1"/>
    <property type="molecule type" value="Genomic_DNA"/>
</dbReference>
<protein>
    <submittedName>
        <fullName evidence="2">Uncharacterized protein</fullName>
    </submittedName>
</protein>
<accession>A0A078R7J1</accession>
<organism evidence="2 3">
    <name type="scientific">Phocaeicola vulgatus str. 3775 SL</name>
    <name type="common">B</name>
    <name type="synonym">iv</name>
    <dbReference type="NCBI Taxonomy" id="1339350"/>
    <lineage>
        <taxon>Bacteria</taxon>
        <taxon>Pseudomonadati</taxon>
        <taxon>Bacteroidota</taxon>
        <taxon>Bacteroidia</taxon>
        <taxon>Bacteroidales</taxon>
        <taxon>Bacteroidaceae</taxon>
        <taxon>Phocaeicola</taxon>
    </lineage>
</organism>